<evidence type="ECO:0000313" key="2">
    <source>
        <dbReference type="Proteomes" id="UP000758652"/>
    </source>
</evidence>
<dbReference type="InterPro" id="IPR016177">
    <property type="entry name" value="DNA-bd_dom_sf"/>
</dbReference>
<dbReference type="InterPro" id="IPR036955">
    <property type="entry name" value="AP2/ERF_dom_sf"/>
</dbReference>
<evidence type="ECO:0008006" key="3">
    <source>
        <dbReference type="Google" id="ProtNLM"/>
    </source>
</evidence>
<reference evidence="1 2" key="1">
    <citation type="submission" date="2020-10" db="EMBL/GenBank/DDBJ databases">
        <title>ChiBAC.</title>
        <authorList>
            <person name="Zenner C."/>
            <person name="Hitch T.C.A."/>
            <person name="Clavel T."/>
        </authorList>
    </citation>
    <scope>NUCLEOTIDE SEQUENCE [LARGE SCALE GENOMIC DNA]</scope>
    <source>
        <strain evidence="1 2">DSM 108991</strain>
    </source>
</reference>
<keyword evidence="2" id="KW-1185">Reference proteome</keyword>
<dbReference type="EMBL" id="JADCKL010000001">
    <property type="protein sequence ID" value="MBE5062243.1"/>
    <property type="molecule type" value="Genomic_DNA"/>
</dbReference>
<sequence length="194" mass="22605">MPKKECLIGRRFGRLTVIEATEKRDNKKSVYWRCVCDCGRETEATEGELMQGLVMSCGCLQRENQQKIAQRLHRIDGTCIEILEKRKYRRDNTSGFRGVLKTDNGRYRAYINFKGKRYYLGTYDDYETAVQVRLNAEEVIHNGFLADYYQWKEKTDQDPDWSAEHPLIFEVEKKDGHLVVSRGTKDSFITGGRG</sequence>
<evidence type="ECO:0000313" key="1">
    <source>
        <dbReference type="EMBL" id="MBE5062243.1"/>
    </source>
</evidence>
<proteinExistence type="predicted"/>
<comment type="caution">
    <text evidence="1">The sequence shown here is derived from an EMBL/GenBank/DDBJ whole genome shotgun (WGS) entry which is preliminary data.</text>
</comment>
<protein>
    <recommendedName>
        <fullName evidence="3">AP2 domain-containing protein</fullName>
    </recommendedName>
</protein>
<dbReference type="Proteomes" id="UP000758652">
    <property type="component" value="Unassembled WGS sequence"/>
</dbReference>
<dbReference type="SUPFAM" id="SSF54171">
    <property type="entry name" value="DNA-binding domain"/>
    <property type="match status" value="1"/>
</dbReference>
<dbReference type="Gene3D" id="3.30.730.10">
    <property type="entry name" value="AP2/ERF domain"/>
    <property type="match status" value="1"/>
</dbReference>
<name>A0ABR9RGZ8_9FIRM</name>
<dbReference type="RefSeq" id="WP_226394173.1">
    <property type="nucleotide sequence ID" value="NZ_JADCKL010000001.1"/>
</dbReference>
<gene>
    <name evidence="1" type="ORF">INF30_03010</name>
</gene>
<accession>A0ABR9RGZ8</accession>
<organism evidence="1 2">
    <name type="scientific">Claveliimonas monacensis</name>
    <dbReference type="NCBI Taxonomy" id="2779351"/>
    <lineage>
        <taxon>Bacteria</taxon>
        <taxon>Bacillati</taxon>
        <taxon>Bacillota</taxon>
        <taxon>Clostridia</taxon>
        <taxon>Lachnospirales</taxon>
        <taxon>Lachnospiraceae</taxon>
        <taxon>Claveliimonas</taxon>
    </lineage>
</organism>